<sequence length="151" mass="17381">MDKTKIITIVFSLAIISILLFIVIASKNKSKNVEVTKITQTPFTYSDIVFFYGNTCPHCKETEEWMKENRIDEIIKIIRKEVYDNQENAQNLTIATQKCGLSTDNIGVPFLYAKGKCFVGKNEIINYFSLELEQTNKVKTTEPKEEECCTY</sequence>
<dbReference type="SUPFAM" id="SSF52833">
    <property type="entry name" value="Thioredoxin-like"/>
    <property type="match status" value="1"/>
</dbReference>
<name>A0A1J5HK55_9BACT</name>
<protein>
    <submittedName>
        <fullName evidence="2">Uncharacterized protein</fullName>
    </submittedName>
</protein>
<evidence type="ECO:0000313" key="2">
    <source>
        <dbReference type="EMBL" id="OIP85012.1"/>
    </source>
</evidence>
<keyword evidence="1" id="KW-1133">Transmembrane helix</keyword>
<gene>
    <name evidence="2" type="ORF">AUK04_01690</name>
</gene>
<dbReference type="InterPro" id="IPR017937">
    <property type="entry name" value="Thioredoxin_CS"/>
</dbReference>
<evidence type="ECO:0000256" key="1">
    <source>
        <dbReference type="SAM" id="Phobius"/>
    </source>
</evidence>
<dbReference type="InterPro" id="IPR036249">
    <property type="entry name" value="Thioredoxin-like_sf"/>
</dbReference>
<dbReference type="Proteomes" id="UP000183758">
    <property type="component" value="Unassembled WGS sequence"/>
</dbReference>
<dbReference type="PROSITE" id="PS00194">
    <property type="entry name" value="THIOREDOXIN_1"/>
    <property type="match status" value="1"/>
</dbReference>
<organism evidence="2 3">
    <name type="scientific">Candidatus Roizmanbacteria bacterium CG2_30_33_16</name>
    <dbReference type="NCBI Taxonomy" id="1805340"/>
    <lineage>
        <taxon>Bacteria</taxon>
        <taxon>Candidatus Roizmaniibacteriota</taxon>
    </lineage>
</organism>
<keyword evidence="1" id="KW-0472">Membrane</keyword>
<dbReference type="AlphaFoldDB" id="A0A1J5HK55"/>
<accession>A0A1J5HK55</accession>
<dbReference type="PROSITE" id="PS51354">
    <property type="entry name" value="GLUTAREDOXIN_2"/>
    <property type="match status" value="1"/>
</dbReference>
<proteinExistence type="predicted"/>
<dbReference type="Gene3D" id="3.40.30.10">
    <property type="entry name" value="Glutaredoxin"/>
    <property type="match status" value="1"/>
</dbReference>
<feature type="transmembrane region" description="Helical" evidence="1">
    <location>
        <begin position="6"/>
        <end position="25"/>
    </location>
</feature>
<evidence type="ECO:0000313" key="3">
    <source>
        <dbReference type="Proteomes" id="UP000183758"/>
    </source>
</evidence>
<comment type="caution">
    <text evidence="2">The sequence shown here is derived from an EMBL/GenBank/DDBJ whole genome shotgun (WGS) entry which is preliminary data.</text>
</comment>
<keyword evidence="1" id="KW-0812">Transmembrane</keyword>
<dbReference type="EMBL" id="MNZM01000040">
    <property type="protein sequence ID" value="OIP85012.1"/>
    <property type="molecule type" value="Genomic_DNA"/>
</dbReference>
<reference evidence="2 3" key="1">
    <citation type="journal article" date="2016" name="Environ. Microbiol.">
        <title>Genomic resolution of a cold subsurface aquifer community provides metabolic insights for novel microbes adapted to high CO concentrations.</title>
        <authorList>
            <person name="Probst A.J."/>
            <person name="Castelle C.J."/>
            <person name="Singh A."/>
            <person name="Brown C.T."/>
            <person name="Anantharaman K."/>
            <person name="Sharon I."/>
            <person name="Hug L.A."/>
            <person name="Burstein D."/>
            <person name="Emerson J.B."/>
            <person name="Thomas B.C."/>
            <person name="Banfield J.F."/>
        </authorList>
    </citation>
    <scope>NUCLEOTIDE SEQUENCE [LARGE SCALE GENOMIC DNA]</scope>
    <source>
        <strain evidence="2">CG2_30_33_16</strain>
    </source>
</reference>